<protein>
    <submittedName>
        <fullName evidence="1">AsnC family protein</fullName>
    </submittedName>
</protein>
<dbReference type="EMBL" id="CP090958">
    <property type="protein sequence ID" value="WGW10746.1"/>
    <property type="molecule type" value="Genomic_DNA"/>
</dbReference>
<sequence length="78" mass="8699">MAVIRTSLGPDDAGSGSPLRALAEISREQAALREKEHFYVLNARAAGYSWQAIAAVVGVSKQAMHRRYRDYRAQEQHN</sequence>
<organism evidence="1 2">
    <name type="scientific">Saxibacter everestensis</name>
    <dbReference type="NCBI Taxonomy" id="2909229"/>
    <lineage>
        <taxon>Bacteria</taxon>
        <taxon>Bacillati</taxon>
        <taxon>Actinomycetota</taxon>
        <taxon>Actinomycetes</taxon>
        <taxon>Micrococcales</taxon>
        <taxon>Brevibacteriaceae</taxon>
        <taxon>Saxibacter</taxon>
    </lineage>
</organism>
<dbReference type="RefSeq" id="WP_349637529.1">
    <property type="nucleotide sequence ID" value="NZ_CP090958.1"/>
</dbReference>
<gene>
    <name evidence="1" type="ORF">LWF01_11475</name>
</gene>
<evidence type="ECO:0000313" key="2">
    <source>
        <dbReference type="Proteomes" id="UP001209083"/>
    </source>
</evidence>
<proteinExistence type="predicted"/>
<dbReference type="Proteomes" id="UP001209083">
    <property type="component" value="Chromosome"/>
</dbReference>
<evidence type="ECO:0000313" key="1">
    <source>
        <dbReference type="EMBL" id="WGW10746.1"/>
    </source>
</evidence>
<keyword evidence="2" id="KW-1185">Reference proteome</keyword>
<name>A0ABY8QPL2_9MICO</name>
<accession>A0ABY8QPL2</accession>
<reference evidence="1 2" key="1">
    <citation type="submission" date="2023-05" db="EMBL/GenBank/DDBJ databases">
        <title>Lithophilousrod everest ZFBP1038 complete genpme.</title>
        <authorList>
            <person name="Tian M."/>
        </authorList>
    </citation>
    <scope>NUCLEOTIDE SEQUENCE [LARGE SCALE GENOMIC DNA]</scope>
    <source>
        <strain evidence="1 2">ZFBP1038</strain>
    </source>
</reference>